<dbReference type="PANTHER" id="PTHR45566">
    <property type="entry name" value="HTH-TYPE TRANSCRIPTIONAL REGULATOR YHJB-RELATED"/>
    <property type="match status" value="1"/>
</dbReference>
<dbReference type="InterPro" id="IPR001789">
    <property type="entry name" value="Sig_transdc_resp-reg_receiver"/>
</dbReference>
<comment type="caution">
    <text evidence="5">The sequence shown here is derived from an EMBL/GenBank/DDBJ whole genome shotgun (WGS) entry which is preliminary data.</text>
</comment>
<feature type="domain" description="Response regulatory" evidence="4">
    <location>
        <begin position="27"/>
        <end position="147"/>
    </location>
</feature>
<dbReference type="InterPro" id="IPR016032">
    <property type="entry name" value="Sig_transdc_resp-reg_C-effctor"/>
</dbReference>
<dbReference type="Pfam" id="PF00196">
    <property type="entry name" value="GerE"/>
    <property type="match status" value="1"/>
</dbReference>
<evidence type="ECO:0000256" key="1">
    <source>
        <dbReference type="ARBA" id="ARBA00023125"/>
    </source>
</evidence>
<dbReference type="EMBL" id="JALIDZ010000002">
    <property type="protein sequence ID" value="MCT8971051.1"/>
    <property type="molecule type" value="Genomic_DNA"/>
</dbReference>
<comment type="caution">
    <text evidence="2">Lacks conserved residue(s) required for the propagation of feature annotation.</text>
</comment>
<organism evidence="5 6">
    <name type="scientific">Microbaculum marinisediminis</name>
    <dbReference type="NCBI Taxonomy" id="2931392"/>
    <lineage>
        <taxon>Bacteria</taxon>
        <taxon>Pseudomonadati</taxon>
        <taxon>Pseudomonadota</taxon>
        <taxon>Alphaproteobacteria</taxon>
        <taxon>Hyphomicrobiales</taxon>
        <taxon>Tepidamorphaceae</taxon>
        <taxon>Microbaculum</taxon>
    </lineage>
</organism>
<proteinExistence type="predicted"/>
<dbReference type="InterPro" id="IPR051015">
    <property type="entry name" value="EvgA-like"/>
</dbReference>
<dbReference type="PROSITE" id="PS00622">
    <property type="entry name" value="HTH_LUXR_1"/>
    <property type="match status" value="1"/>
</dbReference>
<dbReference type="SUPFAM" id="SSF52172">
    <property type="entry name" value="CheY-like"/>
    <property type="match status" value="1"/>
</dbReference>
<evidence type="ECO:0000259" key="4">
    <source>
        <dbReference type="PROSITE" id="PS50110"/>
    </source>
</evidence>
<dbReference type="PRINTS" id="PR00038">
    <property type="entry name" value="HTHLUXR"/>
</dbReference>
<evidence type="ECO:0000259" key="3">
    <source>
        <dbReference type="PROSITE" id="PS50043"/>
    </source>
</evidence>
<reference evidence="5 6" key="1">
    <citation type="submission" date="2022-04" db="EMBL/GenBank/DDBJ databases">
        <authorList>
            <person name="Ye Y.-Q."/>
            <person name="Du Z.-J."/>
        </authorList>
    </citation>
    <scope>NUCLEOTIDE SEQUENCE [LARGE SCALE GENOMIC DNA]</scope>
    <source>
        <strain evidence="5 6">A6E488</strain>
    </source>
</reference>
<protein>
    <submittedName>
        <fullName evidence="5">Response regulator transcription factor</fullName>
    </submittedName>
</protein>
<dbReference type="CDD" id="cd06170">
    <property type="entry name" value="LuxR_C_like"/>
    <property type="match status" value="1"/>
</dbReference>
<name>A0AAW5QSN5_9HYPH</name>
<sequence length="254" mass="27937">MELRDEGLLKQNHYGNQAETDVLTEGPVLFVEPRKLVRQCFEECFRLSSVRERILAIPNIAEWNRLADNRPQPSAIFLYLPLAAEVRTEMENTKAVFSDSDAVPPVIIVADEEDPAQVLDALDAGVKGFVPSSVSLEVAIEALHLVLAGGTYVPASALIASRNMAKSGADASEHSPHAMFTDRQFAVIEKLREGKANKIIAYELNMRESTVKVHIRNIMRKLRATNRTQVAYLYQTMLEESAGGSASRGSKAGA</sequence>
<dbReference type="InterPro" id="IPR011006">
    <property type="entry name" value="CheY-like_superfamily"/>
</dbReference>
<dbReference type="PANTHER" id="PTHR45566:SF1">
    <property type="entry name" value="HTH-TYPE TRANSCRIPTIONAL REGULATOR YHJB-RELATED"/>
    <property type="match status" value="1"/>
</dbReference>
<evidence type="ECO:0000256" key="2">
    <source>
        <dbReference type="PROSITE-ProRule" id="PRU00169"/>
    </source>
</evidence>
<keyword evidence="1" id="KW-0238">DNA-binding</keyword>
<dbReference type="PROSITE" id="PS50043">
    <property type="entry name" value="HTH_LUXR_2"/>
    <property type="match status" value="1"/>
</dbReference>
<evidence type="ECO:0000313" key="6">
    <source>
        <dbReference type="Proteomes" id="UP001320898"/>
    </source>
</evidence>
<dbReference type="Gene3D" id="3.40.50.2300">
    <property type="match status" value="1"/>
</dbReference>
<dbReference type="GO" id="GO:0006355">
    <property type="term" value="P:regulation of DNA-templated transcription"/>
    <property type="evidence" value="ECO:0007669"/>
    <property type="project" value="InterPro"/>
</dbReference>
<keyword evidence="6" id="KW-1185">Reference proteome</keyword>
<dbReference type="RefSeq" id="WP_261614625.1">
    <property type="nucleotide sequence ID" value="NZ_JALIDZ010000002.1"/>
</dbReference>
<evidence type="ECO:0000313" key="5">
    <source>
        <dbReference type="EMBL" id="MCT8971051.1"/>
    </source>
</evidence>
<dbReference type="PROSITE" id="PS50110">
    <property type="entry name" value="RESPONSE_REGULATORY"/>
    <property type="match status" value="1"/>
</dbReference>
<feature type="domain" description="HTH luxR-type" evidence="3">
    <location>
        <begin position="173"/>
        <end position="238"/>
    </location>
</feature>
<dbReference type="SMART" id="SM00421">
    <property type="entry name" value="HTH_LUXR"/>
    <property type="match status" value="1"/>
</dbReference>
<gene>
    <name evidence="5" type="ORF">MUB46_04185</name>
</gene>
<dbReference type="GO" id="GO:0000160">
    <property type="term" value="P:phosphorelay signal transduction system"/>
    <property type="evidence" value="ECO:0007669"/>
    <property type="project" value="InterPro"/>
</dbReference>
<dbReference type="InterPro" id="IPR000792">
    <property type="entry name" value="Tscrpt_reg_LuxR_C"/>
</dbReference>
<accession>A0AAW5QSN5</accession>
<dbReference type="Proteomes" id="UP001320898">
    <property type="component" value="Unassembled WGS sequence"/>
</dbReference>
<dbReference type="GO" id="GO:0003677">
    <property type="term" value="F:DNA binding"/>
    <property type="evidence" value="ECO:0007669"/>
    <property type="project" value="UniProtKB-KW"/>
</dbReference>
<dbReference type="SUPFAM" id="SSF46894">
    <property type="entry name" value="C-terminal effector domain of the bipartite response regulators"/>
    <property type="match status" value="1"/>
</dbReference>
<dbReference type="AlphaFoldDB" id="A0AAW5QSN5"/>